<dbReference type="PANTHER" id="PTHR42686">
    <property type="entry name" value="GH17980P-RELATED"/>
    <property type="match status" value="1"/>
</dbReference>
<evidence type="ECO:0000313" key="2">
    <source>
        <dbReference type="EMBL" id="CAB4600699.1"/>
    </source>
</evidence>
<sequence>MSKISERVKFGGQNWDSTILGFGSVPLGNFGKAMDASAARNLIEKAWDDGVRFYDTAPMYGHGLAEYRLMDFLLNKKREDYQLVTKVGRTLVPAKPGTFDSAPWVDTPPFKIEFDYSYDGVLRQVEDSLQRLGTYYLDVVLIHDTDRWTHGNGYQSRFNEAVAGAAKALVKLRDEKVVKAIGFGVNEVDVCLSALDQVDVNAFLIAGTYTLLNQSAGRELLPRCHDRGVGIINGRVFGSGILATGSAEGAKFDYSVAPQEIVTKVQKLEEVCKSYGISLGAAAVQFAARGPAIANVCIGSRNIQQQSESYSWFEQSIPDEFWVELKNKQLIE</sequence>
<evidence type="ECO:0000259" key="1">
    <source>
        <dbReference type="Pfam" id="PF00248"/>
    </source>
</evidence>
<dbReference type="GO" id="GO:0005829">
    <property type="term" value="C:cytosol"/>
    <property type="evidence" value="ECO:0007669"/>
    <property type="project" value="TreeGrafter"/>
</dbReference>
<protein>
    <submittedName>
        <fullName evidence="2">Unannotated protein</fullName>
    </submittedName>
</protein>
<dbReference type="Pfam" id="PF00248">
    <property type="entry name" value="Aldo_ket_red"/>
    <property type="match status" value="1"/>
</dbReference>
<dbReference type="InterPro" id="IPR020471">
    <property type="entry name" value="AKR"/>
</dbReference>
<name>A0A6J6GLJ6_9ZZZZ</name>
<accession>A0A6J6GLJ6</accession>
<dbReference type="GO" id="GO:0016491">
    <property type="term" value="F:oxidoreductase activity"/>
    <property type="evidence" value="ECO:0007669"/>
    <property type="project" value="InterPro"/>
</dbReference>
<gene>
    <name evidence="2" type="ORF">UFOPK1824_00683</name>
</gene>
<dbReference type="InterPro" id="IPR036812">
    <property type="entry name" value="NAD(P)_OxRdtase_dom_sf"/>
</dbReference>
<reference evidence="2" key="1">
    <citation type="submission" date="2020-05" db="EMBL/GenBank/DDBJ databases">
        <authorList>
            <person name="Chiriac C."/>
            <person name="Salcher M."/>
            <person name="Ghai R."/>
            <person name="Kavagutti S V."/>
        </authorList>
    </citation>
    <scope>NUCLEOTIDE SEQUENCE</scope>
</reference>
<dbReference type="Gene3D" id="3.20.20.100">
    <property type="entry name" value="NADP-dependent oxidoreductase domain"/>
    <property type="match status" value="1"/>
</dbReference>
<dbReference type="InterPro" id="IPR023210">
    <property type="entry name" value="NADP_OxRdtase_dom"/>
</dbReference>
<dbReference type="PANTHER" id="PTHR42686:SF1">
    <property type="entry name" value="GH17980P-RELATED"/>
    <property type="match status" value="1"/>
</dbReference>
<dbReference type="SUPFAM" id="SSF51430">
    <property type="entry name" value="NAD(P)-linked oxidoreductase"/>
    <property type="match status" value="1"/>
</dbReference>
<feature type="domain" description="NADP-dependent oxidoreductase" evidence="1">
    <location>
        <begin position="20"/>
        <end position="326"/>
    </location>
</feature>
<dbReference type="EMBL" id="CAEZUM010000037">
    <property type="protein sequence ID" value="CAB4600699.1"/>
    <property type="molecule type" value="Genomic_DNA"/>
</dbReference>
<dbReference type="AlphaFoldDB" id="A0A6J6GLJ6"/>
<organism evidence="2">
    <name type="scientific">freshwater metagenome</name>
    <dbReference type="NCBI Taxonomy" id="449393"/>
    <lineage>
        <taxon>unclassified sequences</taxon>
        <taxon>metagenomes</taxon>
        <taxon>ecological metagenomes</taxon>
    </lineage>
</organism>
<proteinExistence type="predicted"/>